<sequence length="159" mass="17488">MGYDWAPTTGTYAVDTTSDRIGEVRRRDEGAVYLVPPGGGREWAVRPDHLRKPTGEERARALTWTRPVVSRARSTPHRGSPEPPVNLPMRAPSPEPVPVEGCEVCAHAVVWRRAYRTGKGTADGYTNHSAALDCSLEIRNHPHEPRVMGLPIDAPAVRP</sequence>
<feature type="region of interest" description="Disordered" evidence="1">
    <location>
        <begin position="64"/>
        <end position="92"/>
    </location>
</feature>
<evidence type="ECO:0000256" key="1">
    <source>
        <dbReference type="SAM" id="MobiDB-lite"/>
    </source>
</evidence>
<name>A0ABY3YYM6_STRRM</name>
<gene>
    <name evidence="2" type="ORF">SRIMR7_11705</name>
</gene>
<dbReference type="EMBL" id="CP094298">
    <property type="protein sequence ID" value="UNZ02809.1"/>
    <property type="molecule type" value="Genomic_DNA"/>
</dbReference>
<keyword evidence="3" id="KW-1185">Reference proteome</keyword>
<reference evidence="2 3" key="1">
    <citation type="submission" date="2022-03" db="EMBL/GenBank/DDBJ databases">
        <title>Complete genome of Streptomyces rimosus ssp. rimosus R7 (=ATCC 10970).</title>
        <authorList>
            <person name="Beganovic S."/>
            <person name="Ruckert C."/>
            <person name="Busche T."/>
            <person name="Kalinowski J."/>
            <person name="Wittmann C."/>
        </authorList>
    </citation>
    <scope>NUCLEOTIDE SEQUENCE [LARGE SCALE GENOMIC DNA]</scope>
    <source>
        <strain evidence="2 3">R7</strain>
    </source>
</reference>
<accession>A0ABY3YYM6</accession>
<proteinExistence type="predicted"/>
<dbReference type="Proteomes" id="UP000829494">
    <property type="component" value="Chromosome"/>
</dbReference>
<evidence type="ECO:0000313" key="2">
    <source>
        <dbReference type="EMBL" id="UNZ02809.1"/>
    </source>
</evidence>
<evidence type="ECO:0000313" key="3">
    <source>
        <dbReference type="Proteomes" id="UP000829494"/>
    </source>
</evidence>
<dbReference type="GeneID" id="66858096"/>
<feature type="compositionally biased region" description="Pro residues" evidence="1">
    <location>
        <begin position="81"/>
        <end position="92"/>
    </location>
</feature>
<protein>
    <submittedName>
        <fullName evidence="2">Uncharacterized protein</fullName>
    </submittedName>
</protein>
<organism evidence="2 3">
    <name type="scientific">Streptomyces rimosus subsp. rimosus</name>
    <dbReference type="NCBI Taxonomy" id="132474"/>
    <lineage>
        <taxon>Bacteria</taxon>
        <taxon>Bacillati</taxon>
        <taxon>Actinomycetota</taxon>
        <taxon>Actinomycetes</taxon>
        <taxon>Kitasatosporales</taxon>
        <taxon>Streptomycetaceae</taxon>
        <taxon>Streptomyces</taxon>
    </lineage>
</organism>
<dbReference type="RefSeq" id="WP_003985988.1">
    <property type="nucleotide sequence ID" value="NZ_CP043497.1"/>
</dbReference>